<evidence type="ECO:0000313" key="4">
    <source>
        <dbReference type="Proteomes" id="UP001324634"/>
    </source>
</evidence>
<name>A0AAX4HSX0_9BACT</name>
<keyword evidence="4" id="KW-1185">Reference proteome</keyword>
<evidence type="ECO:0000256" key="2">
    <source>
        <dbReference type="SAM" id="Phobius"/>
    </source>
</evidence>
<proteinExistence type="predicted"/>
<keyword evidence="2" id="KW-0812">Transmembrane</keyword>
<reference evidence="3 4" key="1">
    <citation type="submission" date="2023-11" db="EMBL/GenBank/DDBJ databases">
        <title>Peredibacter starrii A3.12.</title>
        <authorList>
            <person name="Mitchell R.J."/>
        </authorList>
    </citation>
    <scope>NUCLEOTIDE SEQUENCE [LARGE SCALE GENOMIC DNA]</scope>
    <source>
        <strain evidence="3 4">A3.12</strain>
    </source>
</reference>
<keyword evidence="2" id="KW-1133">Transmembrane helix</keyword>
<feature type="transmembrane region" description="Helical" evidence="2">
    <location>
        <begin position="66"/>
        <end position="85"/>
    </location>
</feature>
<accession>A0AAX4HSX0</accession>
<protein>
    <submittedName>
        <fullName evidence="3">Uncharacterized protein</fullName>
    </submittedName>
</protein>
<evidence type="ECO:0000313" key="3">
    <source>
        <dbReference type="EMBL" id="WPU66060.1"/>
    </source>
</evidence>
<dbReference type="AlphaFoldDB" id="A0AAX4HSX0"/>
<feature type="transmembrane region" description="Helical" evidence="2">
    <location>
        <begin position="91"/>
        <end position="110"/>
    </location>
</feature>
<dbReference type="RefSeq" id="WP_321397793.1">
    <property type="nucleotide sequence ID" value="NZ_CP139487.1"/>
</dbReference>
<sequence length="113" mass="13160">MTQKNRFEDIVKNVDDQFKKIEERKEKQIRISHIETKKHEPSPTERREKKLKQHQKDEKNLVKGKLKTAAVVFVVGHIMIIPAYINHPNLIPQIFLVASFSLGVICLAVIDYT</sequence>
<feature type="region of interest" description="Disordered" evidence="1">
    <location>
        <begin position="29"/>
        <end position="59"/>
    </location>
</feature>
<organism evidence="3 4">
    <name type="scientific">Peredibacter starrii</name>
    <dbReference type="NCBI Taxonomy" id="28202"/>
    <lineage>
        <taxon>Bacteria</taxon>
        <taxon>Pseudomonadati</taxon>
        <taxon>Bdellovibrionota</taxon>
        <taxon>Bacteriovoracia</taxon>
        <taxon>Bacteriovoracales</taxon>
        <taxon>Bacteriovoracaceae</taxon>
        <taxon>Peredibacter</taxon>
    </lineage>
</organism>
<dbReference type="Proteomes" id="UP001324634">
    <property type="component" value="Chromosome"/>
</dbReference>
<dbReference type="KEGG" id="psti:SOO65_04810"/>
<gene>
    <name evidence="3" type="ORF">SOO65_04810</name>
</gene>
<keyword evidence="2" id="KW-0472">Membrane</keyword>
<evidence type="ECO:0000256" key="1">
    <source>
        <dbReference type="SAM" id="MobiDB-lite"/>
    </source>
</evidence>
<dbReference type="EMBL" id="CP139487">
    <property type="protein sequence ID" value="WPU66060.1"/>
    <property type="molecule type" value="Genomic_DNA"/>
</dbReference>